<evidence type="ECO:0000313" key="5">
    <source>
        <dbReference type="EMBL" id="MFC5754030.1"/>
    </source>
</evidence>
<evidence type="ECO:0000256" key="3">
    <source>
        <dbReference type="SAM" id="SignalP"/>
    </source>
</evidence>
<dbReference type="InterPro" id="IPR017853">
    <property type="entry name" value="GH"/>
</dbReference>
<evidence type="ECO:0000256" key="1">
    <source>
        <dbReference type="ARBA" id="ARBA00005336"/>
    </source>
</evidence>
<sequence length="202" mass="20875">MGGTRRWTSAAGALASVLALVAAPGQPAHGQAGRCGDPAERPWCATGLAPDARAGLLLQAMTVDEKIALLAADDPMGGPLGGFLETAHADTNNGIPRLGIPPLYMADGPAGVRQGKATALPAPIALAAGFDPEMAHRYGQVVGWEARHRGNDVIFGPTVDVLRTPRNGRTFEGFGEDPHLAAGLGAAWIRGAQSQRVRTVHL</sequence>
<feature type="signal peptide" evidence="3">
    <location>
        <begin position="1"/>
        <end position="22"/>
    </location>
</feature>
<name>A0ABW1AHM1_9ACTN</name>
<feature type="chain" id="PRO_5045574697" evidence="3">
    <location>
        <begin position="23"/>
        <end position="202"/>
    </location>
</feature>
<comment type="caution">
    <text evidence="5">The sequence shown here is derived from an EMBL/GenBank/DDBJ whole genome shotgun (WGS) entry which is preliminary data.</text>
</comment>
<dbReference type="Proteomes" id="UP001596074">
    <property type="component" value="Unassembled WGS sequence"/>
</dbReference>
<organism evidence="5 6">
    <name type="scientific">Actinomadura rugatobispora</name>
    <dbReference type="NCBI Taxonomy" id="1994"/>
    <lineage>
        <taxon>Bacteria</taxon>
        <taxon>Bacillati</taxon>
        <taxon>Actinomycetota</taxon>
        <taxon>Actinomycetes</taxon>
        <taxon>Streptosporangiales</taxon>
        <taxon>Thermomonosporaceae</taxon>
        <taxon>Actinomadura</taxon>
    </lineage>
</organism>
<dbReference type="PANTHER" id="PTHR42715">
    <property type="entry name" value="BETA-GLUCOSIDASE"/>
    <property type="match status" value="1"/>
</dbReference>
<proteinExistence type="inferred from homology"/>
<dbReference type="Pfam" id="PF00933">
    <property type="entry name" value="Glyco_hydro_3"/>
    <property type="match status" value="1"/>
</dbReference>
<evidence type="ECO:0000259" key="4">
    <source>
        <dbReference type="Pfam" id="PF00933"/>
    </source>
</evidence>
<accession>A0ABW1AHM1</accession>
<dbReference type="Gene3D" id="3.20.20.300">
    <property type="entry name" value="Glycoside hydrolase, family 3, N-terminal domain"/>
    <property type="match status" value="1"/>
</dbReference>
<keyword evidence="6" id="KW-1185">Reference proteome</keyword>
<dbReference type="InterPro" id="IPR050288">
    <property type="entry name" value="Cellulose_deg_GH3"/>
</dbReference>
<dbReference type="GO" id="GO:0016787">
    <property type="term" value="F:hydrolase activity"/>
    <property type="evidence" value="ECO:0007669"/>
    <property type="project" value="UniProtKB-KW"/>
</dbReference>
<evidence type="ECO:0000256" key="2">
    <source>
        <dbReference type="ARBA" id="ARBA00022801"/>
    </source>
</evidence>
<dbReference type="SUPFAM" id="SSF51445">
    <property type="entry name" value="(Trans)glycosidases"/>
    <property type="match status" value="1"/>
</dbReference>
<dbReference type="InterPro" id="IPR001764">
    <property type="entry name" value="Glyco_hydro_3_N"/>
</dbReference>
<keyword evidence="2 5" id="KW-0378">Hydrolase</keyword>
<comment type="similarity">
    <text evidence="1">Belongs to the glycosyl hydrolase 3 family.</text>
</comment>
<evidence type="ECO:0000313" key="6">
    <source>
        <dbReference type="Proteomes" id="UP001596074"/>
    </source>
</evidence>
<dbReference type="PRINTS" id="PR00133">
    <property type="entry name" value="GLHYDRLASE3"/>
</dbReference>
<gene>
    <name evidence="5" type="ORF">ACFPZN_51145</name>
</gene>
<keyword evidence="3" id="KW-0732">Signal</keyword>
<dbReference type="EMBL" id="JBHSON010000133">
    <property type="protein sequence ID" value="MFC5754030.1"/>
    <property type="molecule type" value="Genomic_DNA"/>
</dbReference>
<dbReference type="InterPro" id="IPR036962">
    <property type="entry name" value="Glyco_hydro_3_N_sf"/>
</dbReference>
<dbReference type="RefSeq" id="WP_378291686.1">
    <property type="nucleotide sequence ID" value="NZ_JBHSON010000133.1"/>
</dbReference>
<dbReference type="PANTHER" id="PTHR42715:SF10">
    <property type="entry name" value="BETA-GLUCOSIDASE"/>
    <property type="match status" value="1"/>
</dbReference>
<reference evidence="6" key="1">
    <citation type="journal article" date="2019" name="Int. J. Syst. Evol. Microbiol.">
        <title>The Global Catalogue of Microorganisms (GCM) 10K type strain sequencing project: providing services to taxonomists for standard genome sequencing and annotation.</title>
        <authorList>
            <consortium name="The Broad Institute Genomics Platform"/>
            <consortium name="The Broad Institute Genome Sequencing Center for Infectious Disease"/>
            <person name="Wu L."/>
            <person name="Ma J."/>
        </authorList>
    </citation>
    <scope>NUCLEOTIDE SEQUENCE [LARGE SCALE GENOMIC DNA]</scope>
    <source>
        <strain evidence="6">KCTC 42087</strain>
    </source>
</reference>
<protein>
    <submittedName>
        <fullName evidence="5">Glycoside hydrolase family 3 N-terminal domain-containing protein</fullName>
    </submittedName>
</protein>
<feature type="domain" description="Glycoside hydrolase family 3 N-terminal" evidence="4">
    <location>
        <begin position="96"/>
        <end position="199"/>
    </location>
</feature>